<dbReference type="Proteomes" id="UP001141259">
    <property type="component" value="Unassembled WGS sequence"/>
</dbReference>
<dbReference type="InterPro" id="IPR023159">
    <property type="entry name" value="SO1590-like_sf"/>
</dbReference>
<dbReference type="Pfam" id="PF11528">
    <property type="entry name" value="DUF3224"/>
    <property type="match status" value="1"/>
</dbReference>
<dbReference type="EMBL" id="JANYMP010000020">
    <property type="protein sequence ID" value="MCS7481802.1"/>
    <property type="molecule type" value="Genomic_DNA"/>
</dbReference>
<organism evidence="1 2">
    <name type="scientific">Umezawaea endophytica</name>
    <dbReference type="NCBI Taxonomy" id="1654476"/>
    <lineage>
        <taxon>Bacteria</taxon>
        <taxon>Bacillati</taxon>
        <taxon>Actinomycetota</taxon>
        <taxon>Actinomycetes</taxon>
        <taxon>Pseudonocardiales</taxon>
        <taxon>Pseudonocardiaceae</taxon>
        <taxon>Umezawaea</taxon>
    </lineage>
</organism>
<dbReference type="Gene3D" id="2.40.350.10">
    <property type="entry name" value="SO1590-like"/>
    <property type="match status" value="1"/>
</dbReference>
<gene>
    <name evidence="1" type="ORF">NZH93_33510</name>
</gene>
<evidence type="ECO:0000313" key="2">
    <source>
        <dbReference type="Proteomes" id="UP001141259"/>
    </source>
</evidence>
<reference evidence="1" key="1">
    <citation type="submission" date="2022-08" db="EMBL/GenBank/DDBJ databases">
        <authorList>
            <person name="Tistechok S."/>
            <person name="Samborskyy M."/>
            <person name="Roman I."/>
        </authorList>
    </citation>
    <scope>NUCLEOTIDE SEQUENCE</scope>
    <source>
        <strain evidence="1">DSM 103496</strain>
    </source>
</reference>
<keyword evidence="2" id="KW-1185">Reference proteome</keyword>
<name>A0A9X3AHP3_9PSEU</name>
<comment type="caution">
    <text evidence="1">The sequence shown here is derived from an EMBL/GenBank/DDBJ whole genome shotgun (WGS) entry which is preliminary data.</text>
</comment>
<protein>
    <submittedName>
        <fullName evidence="1">DUF3224 domain-containing protein</fullName>
    </submittedName>
</protein>
<accession>A0A9X3AHP3</accession>
<evidence type="ECO:0000313" key="1">
    <source>
        <dbReference type="EMBL" id="MCS7481802.1"/>
    </source>
</evidence>
<sequence>MTTHAAGNVEMKSWEEKTWDGKAHDEVSGAKLTSGTMVGVYHGALEATGETRFVMTYIDDNNCYTIGQELVTGTLDGRTGTFVLQHIGRYKDGSVSGGFTVVPESGTGELEGLSGSGGITWEAGQSGVYSVDYVLSA</sequence>
<dbReference type="InterPro" id="IPR021607">
    <property type="entry name" value="DUF3224"/>
</dbReference>
<dbReference type="RefSeq" id="WP_259627290.1">
    <property type="nucleotide sequence ID" value="NZ_JANYMP010000020.1"/>
</dbReference>
<dbReference type="AlphaFoldDB" id="A0A9X3AHP3"/>
<proteinExistence type="predicted"/>
<dbReference type="SUPFAM" id="SSF159238">
    <property type="entry name" value="SO1590-like"/>
    <property type="match status" value="1"/>
</dbReference>